<comment type="caution">
    <text evidence="1">The sequence shown here is derived from an EMBL/GenBank/DDBJ whole genome shotgun (WGS) entry which is preliminary data.</text>
</comment>
<gene>
    <name evidence="1" type="ORF">EDWATA_03939</name>
</gene>
<accession>D4FAW9</accession>
<evidence type="ECO:0000313" key="2">
    <source>
        <dbReference type="Proteomes" id="UP000003692"/>
    </source>
</evidence>
<reference evidence="1 2" key="1">
    <citation type="submission" date="2010-02" db="EMBL/GenBank/DDBJ databases">
        <authorList>
            <person name="Weinstock G."/>
            <person name="Sodergren E."/>
            <person name="Clifton S."/>
            <person name="Fulton L."/>
            <person name="Fulton B."/>
            <person name="Courtney L."/>
            <person name="Fronick C."/>
            <person name="Harrison M."/>
            <person name="Strong C."/>
            <person name="Farmer C."/>
            <person name="Delahaunty K."/>
            <person name="Markovic C."/>
            <person name="Hall O."/>
            <person name="Minx P."/>
            <person name="Tomlinson C."/>
            <person name="Mitreva M."/>
            <person name="Nelson J."/>
            <person name="Hou S."/>
            <person name="Wollam A."/>
            <person name="Pepin K.H."/>
            <person name="Johnson M."/>
            <person name="Bhonagiri V."/>
            <person name="Zhang X."/>
            <person name="Suruliraj S."/>
            <person name="Warren W."/>
            <person name="Chinwalla A."/>
            <person name="Mardis E.R."/>
            <person name="Wilson R.K."/>
        </authorList>
    </citation>
    <scope>NUCLEOTIDE SEQUENCE [LARGE SCALE GENOMIC DNA]</scope>
    <source>
        <strain evidence="1 2">ATCC 23685</strain>
    </source>
</reference>
<dbReference type="HOGENOM" id="CLU_3135092_0_0_6"/>
<proteinExistence type="predicted"/>
<sequence length="49" mass="5582">MHARPTTSNIKATQANPRLPLLFHHHDLSVHTRGRQLAQISALRHTLHT</sequence>
<protein>
    <submittedName>
        <fullName evidence="1">Uncharacterized protein</fullName>
    </submittedName>
</protein>
<evidence type="ECO:0000313" key="1">
    <source>
        <dbReference type="EMBL" id="EFE21149.1"/>
    </source>
</evidence>
<organism evidence="1 2">
    <name type="scientific">Edwardsiella tarda ATCC 23685</name>
    <dbReference type="NCBI Taxonomy" id="500638"/>
    <lineage>
        <taxon>Bacteria</taxon>
        <taxon>Pseudomonadati</taxon>
        <taxon>Pseudomonadota</taxon>
        <taxon>Gammaproteobacteria</taxon>
        <taxon>Enterobacterales</taxon>
        <taxon>Hafniaceae</taxon>
        <taxon>Edwardsiella</taxon>
    </lineage>
</organism>
<dbReference type="Proteomes" id="UP000003692">
    <property type="component" value="Unassembled WGS sequence"/>
</dbReference>
<dbReference type="EMBL" id="ADGK01000294">
    <property type="protein sequence ID" value="EFE21149.1"/>
    <property type="molecule type" value="Genomic_DNA"/>
</dbReference>
<dbReference type="AlphaFoldDB" id="D4FAW9"/>
<name>D4FAW9_EDWTA</name>